<keyword evidence="3" id="KW-1185">Reference proteome</keyword>
<dbReference type="Proteomes" id="UP000266841">
    <property type="component" value="Unassembled WGS sequence"/>
</dbReference>
<dbReference type="EMBL" id="AGNL01019626">
    <property type="protein sequence ID" value="EJK61697.1"/>
    <property type="molecule type" value="Genomic_DNA"/>
</dbReference>
<evidence type="ECO:0000313" key="3">
    <source>
        <dbReference type="Proteomes" id="UP000266841"/>
    </source>
</evidence>
<feature type="region of interest" description="Disordered" evidence="1">
    <location>
        <begin position="173"/>
        <end position="205"/>
    </location>
</feature>
<feature type="region of interest" description="Disordered" evidence="1">
    <location>
        <begin position="392"/>
        <end position="452"/>
    </location>
</feature>
<dbReference type="AlphaFoldDB" id="K0SU23"/>
<feature type="compositionally biased region" description="Polar residues" evidence="1">
    <location>
        <begin position="173"/>
        <end position="192"/>
    </location>
</feature>
<feature type="compositionally biased region" description="Basic residues" evidence="1">
    <location>
        <begin position="219"/>
        <end position="229"/>
    </location>
</feature>
<feature type="compositionally biased region" description="Basic and acidic residues" evidence="1">
    <location>
        <begin position="195"/>
        <end position="205"/>
    </location>
</feature>
<accession>K0SU23</accession>
<feature type="compositionally biased region" description="Basic and acidic residues" evidence="1">
    <location>
        <begin position="413"/>
        <end position="424"/>
    </location>
</feature>
<feature type="non-terminal residue" evidence="2">
    <location>
        <position position="582"/>
    </location>
</feature>
<feature type="region of interest" description="Disordered" evidence="1">
    <location>
        <begin position="219"/>
        <end position="241"/>
    </location>
</feature>
<dbReference type="eggNOG" id="ENOG502SRUA">
    <property type="taxonomic scope" value="Eukaryota"/>
</dbReference>
<feature type="compositionally biased region" description="Low complexity" evidence="1">
    <location>
        <begin position="116"/>
        <end position="126"/>
    </location>
</feature>
<evidence type="ECO:0000313" key="2">
    <source>
        <dbReference type="EMBL" id="EJK61697.1"/>
    </source>
</evidence>
<feature type="region of interest" description="Disordered" evidence="1">
    <location>
        <begin position="525"/>
        <end position="582"/>
    </location>
</feature>
<organism evidence="2 3">
    <name type="scientific">Thalassiosira oceanica</name>
    <name type="common">Marine diatom</name>
    <dbReference type="NCBI Taxonomy" id="159749"/>
    <lineage>
        <taxon>Eukaryota</taxon>
        <taxon>Sar</taxon>
        <taxon>Stramenopiles</taxon>
        <taxon>Ochrophyta</taxon>
        <taxon>Bacillariophyta</taxon>
        <taxon>Coscinodiscophyceae</taxon>
        <taxon>Thalassiosirophycidae</taxon>
        <taxon>Thalassiosirales</taxon>
        <taxon>Thalassiosiraceae</taxon>
        <taxon>Thalassiosira</taxon>
    </lineage>
</organism>
<gene>
    <name evidence="2" type="ORF">THAOC_17767</name>
</gene>
<proteinExistence type="predicted"/>
<comment type="caution">
    <text evidence="2">The sequence shown here is derived from an EMBL/GenBank/DDBJ whole genome shotgun (WGS) entry which is preliminary data.</text>
</comment>
<sequence>MPYSFELKRSHSIPPSSFTLSRGQRRTCFQCPSDWTSEPALHVVLDSDFTTVPFMDRGETPPNWSELCQYSTESYIDESIQLAEEWLSSQTVNDSDVPKTPGHLDRESGAKGGSSTGCDGSTTPTSWHENSDHAGAGSRLPGSPLSRGVEGSPARQNPIGNIYSQRELKLMNQPASEGQQEPKEPSSTTLPRKNQFPDDRPFGGQIRLRDLQERATKKIKKGAHYLRHSSKADDHSMGSRLHRSNETYTFRQVLRQPDFEGFQPITHFGALLRTVALPRGSVWIQVHPRGVSLTTETASTLSGLSVCLANLTLRRFHTTRASIEVRRIPASARKHEIGKPRRRPRAGAAAASRAIREVIDADDRLSRAGQLQSIGAGCDAYIARGSTHSVRPSRFPVRFNDDTCRSSSARGPTRREDEEKDKRTAQHSSHSVSSPSSPAVDVGPPRRGGSSFTLSCGQRRTCFQCPSDWTSEPALHVILDSDFTTVPFMDRGETPPNWSELCQYSTESYVDESIQLAEEWLSSQTVNDSDVPKTPGHLDRESGAKGGSSTGCDGPTTPTSWHENSDHAGAGSRPPGSPLSRG</sequence>
<name>K0SU23_THAOC</name>
<feature type="region of interest" description="Disordered" evidence="1">
    <location>
        <begin position="91"/>
        <end position="160"/>
    </location>
</feature>
<evidence type="ECO:0000256" key="1">
    <source>
        <dbReference type="SAM" id="MobiDB-lite"/>
    </source>
</evidence>
<feature type="compositionally biased region" description="Low complexity" evidence="1">
    <location>
        <begin position="427"/>
        <end position="438"/>
    </location>
</feature>
<reference evidence="2 3" key="1">
    <citation type="journal article" date="2012" name="Genome Biol.">
        <title>Genome and low-iron response of an oceanic diatom adapted to chronic iron limitation.</title>
        <authorList>
            <person name="Lommer M."/>
            <person name="Specht M."/>
            <person name="Roy A.S."/>
            <person name="Kraemer L."/>
            <person name="Andreson R."/>
            <person name="Gutowska M.A."/>
            <person name="Wolf J."/>
            <person name="Bergner S.V."/>
            <person name="Schilhabel M.B."/>
            <person name="Klostermeier U.C."/>
            <person name="Beiko R.G."/>
            <person name="Rosenstiel P."/>
            <person name="Hippler M."/>
            <person name="Laroche J."/>
        </authorList>
    </citation>
    <scope>NUCLEOTIDE SEQUENCE [LARGE SCALE GENOMIC DNA]</scope>
    <source>
        <strain evidence="2 3">CCMP1005</strain>
    </source>
</reference>
<protein>
    <submittedName>
        <fullName evidence="2">Uncharacterized protein</fullName>
    </submittedName>
</protein>